<organism evidence="2 3">
    <name type="scientific">Sphingopyxis flava</name>
    <dbReference type="NCBI Taxonomy" id="1507287"/>
    <lineage>
        <taxon>Bacteria</taxon>
        <taxon>Pseudomonadati</taxon>
        <taxon>Pseudomonadota</taxon>
        <taxon>Alphaproteobacteria</taxon>
        <taxon>Sphingomonadales</taxon>
        <taxon>Sphingomonadaceae</taxon>
        <taxon>Sphingopyxis</taxon>
    </lineage>
</organism>
<feature type="domain" description="3'-5' exoribonuclease Rv2179c-like" evidence="1">
    <location>
        <begin position="3"/>
        <end position="171"/>
    </location>
</feature>
<evidence type="ECO:0000313" key="2">
    <source>
        <dbReference type="EMBL" id="SKB63468.1"/>
    </source>
</evidence>
<gene>
    <name evidence="2" type="ORF">SAMN06295937_1011162</name>
</gene>
<keyword evidence="3" id="KW-1185">Reference proteome</keyword>
<dbReference type="InterPro" id="IPR012337">
    <property type="entry name" value="RNaseH-like_sf"/>
</dbReference>
<dbReference type="AlphaFoldDB" id="A0A1T5CVB1"/>
<dbReference type="Proteomes" id="UP000190044">
    <property type="component" value="Unassembled WGS sequence"/>
</dbReference>
<dbReference type="Pfam" id="PF16473">
    <property type="entry name" value="Rv2179c-like"/>
    <property type="match status" value="1"/>
</dbReference>
<accession>A0A1T5CVB1</accession>
<dbReference type="InterPro" id="IPR036397">
    <property type="entry name" value="RNaseH_sf"/>
</dbReference>
<dbReference type="GO" id="GO:0003676">
    <property type="term" value="F:nucleic acid binding"/>
    <property type="evidence" value="ECO:0007669"/>
    <property type="project" value="InterPro"/>
</dbReference>
<name>A0A1T5CVB1_9SPHN</name>
<dbReference type="EMBL" id="FUYP01000011">
    <property type="protein sequence ID" value="SKB63468.1"/>
    <property type="molecule type" value="Genomic_DNA"/>
</dbReference>
<dbReference type="SUPFAM" id="SSF53098">
    <property type="entry name" value="Ribonuclease H-like"/>
    <property type="match status" value="1"/>
</dbReference>
<evidence type="ECO:0000259" key="1">
    <source>
        <dbReference type="Pfam" id="PF16473"/>
    </source>
</evidence>
<protein>
    <recommendedName>
        <fullName evidence="1">3'-5' exoribonuclease Rv2179c-like domain-containing protein</fullName>
    </recommendedName>
</protein>
<dbReference type="Gene3D" id="3.30.420.10">
    <property type="entry name" value="Ribonuclease H-like superfamily/Ribonuclease H"/>
    <property type="match status" value="1"/>
</dbReference>
<evidence type="ECO:0000313" key="3">
    <source>
        <dbReference type="Proteomes" id="UP000190044"/>
    </source>
</evidence>
<dbReference type="InterPro" id="IPR033390">
    <property type="entry name" value="Rv2179c-like"/>
</dbReference>
<proteinExistence type="predicted"/>
<sequence>MTDIMVDLETTGTKPAFSGILQLAAIKFNIETQEVDSDVFDRCPTLLPNRFWDEGTRDFWGTMPVIYGSFVARQEDAEQVLIDFSKWVTKDAPQSGYRFWAKPTTFDWTMLASHFEQIGRPMPFHYRQARDLNTYIAACRDRGAEHVDMSFIQGGQAHNALSDCVQQLKMLFSAKNGVFHEILTN</sequence>
<reference evidence="3" key="1">
    <citation type="submission" date="2017-02" db="EMBL/GenBank/DDBJ databases">
        <authorList>
            <person name="Varghese N."/>
            <person name="Submissions S."/>
        </authorList>
    </citation>
    <scope>NUCLEOTIDE SEQUENCE [LARGE SCALE GENOMIC DNA]</scope>
    <source>
        <strain evidence="3">R11H</strain>
    </source>
</reference>